<organism evidence="1 2">
    <name type="scientific">Lysobacter hankyongensis</name>
    <dbReference type="NCBI Taxonomy" id="1176535"/>
    <lineage>
        <taxon>Bacteria</taxon>
        <taxon>Pseudomonadati</taxon>
        <taxon>Pseudomonadota</taxon>
        <taxon>Gammaproteobacteria</taxon>
        <taxon>Lysobacterales</taxon>
        <taxon>Lysobacteraceae</taxon>
        <taxon>Lysobacter</taxon>
    </lineage>
</organism>
<evidence type="ECO:0000313" key="1">
    <source>
        <dbReference type="EMBL" id="GAA4804953.1"/>
    </source>
</evidence>
<reference evidence="2" key="1">
    <citation type="journal article" date="2019" name="Int. J. Syst. Evol. Microbiol.">
        <title>The Global Catalogue of Microorganisms (GCM) 10K type strain sequencing project: providing services to taxonomists for standard genome sequencing and annotation.</title>
        <authorList>
            <consortium name="The Broad Institute Genomics Platform"/>
            <consortium name="The Broad Institute Genome Sequencing Center for Infectious Disease"/>
            <person name="Wu L."/>
            <person name="Ma J."/>
        </authorList>
    </citation>
    <scope>NUCLEOTIDE SEQUENCE [LARGE SCALE GENOMIC DNA]</scope>
    <source>
        <strain evidence="2">JCM 18204</strain>
    </source>
</reference>
<dbReference type="RefSeq" id="WP_345304605.1">
    <property type="nucleotide sequence ID" value="NZ_BAABJE010000023.1"/>
</dbReference>
<gene>
    <name evidence="1" type="ORF">GCM10023307_34460</name>
</gene>
<accession>A0ABP9C5J9</accession>
<sequence length="104" mass="11433">MDDFAALKAAWPWEEIRNCPGRFVLETGRTSIAPSDLVGDTASPREFRVPACRDPVLVVRLPDGGLISYRHEDGGFTHTLNTVEGFARKLAQLGIGLDRPSRTP</sequence>
<keyword evidence="2" id="KW-1185">Reference proteome</keyword>
<proteinExistence type="predicted"/>
<dbReference type="EMBL" id="BAABJE010000023">
    <property type="protein sequence ID" value="GAA4804953.1"/>
    <property type="molecule type" value="Genomic_DNA"/>
</dbReference>
<comment type="caution">
    <text evidence="1">The sequence shown here is derived from an EMBL/GenBank/DDBJ whole genome shotgun (WGS) entry which is preliminary data.</text>
</comment>
<evidence type="ECO:0008006" key="3">
    <source>
        <dbReference type="Google" id="ProtNLM"/>
    </source>
</evidence>
<evidence type="ECO:0000313" key="2">
    <source>
        <dbReference type="Proteomes" id="UP001499959"/>
    </source>
</evidence>
<name>A0ABP9C5J9_9GAMM</name>
<dbReference type="Proteomes" id="UP001499959">
    <property type="component" value="Unassembled WGS sequence"/>
</dbReference>
<protein>
    <recommendedName>
        <fullName evidence="3">SMI1/KNR4 family protein</fullName>
    </recommendedName>
</protein>